<evidence type="ECO:0000313" key="2">
    <source>
        <dbReference type="Proteomes" id="UP000525078"/>
    </source>
</evidence>
<name>A0A7J6GKY0_CANSA</name>
<reference evidence="1 2" key="1">
    <citation type="journal article" date="2020" name="bioRxiv">
        <title>Sequence and annotation of 42 cannabis genomes reveals extensive copy number variation in cannabinoid synthesis and pathogen resistance genes.</title>
        <authorList>
            <person name="Mckernan K.J."/>
            <person name="Helbert Y."/>
            <person name="Kane L.T."/>
            <person name="Ebling H."/>
            <person name="Zhang L."/>
            <person name="Liu B."/>
            <person name="Eaton Z."/>
            <person name="Mclaughlin S."/>
            <person name="Kingan S."/>
            <person name="Baybayan P."/>
            <person name="Concepcion G."/>
            <person name="Jordan M."/>
            <person name="Riva A."/>
            <person name="Barbazuk W."/>
            <person name="Harkins T."/>
        </authorList>
    </citation>
    <scope>NUCLEOTIDE SEQUENCE [LARGE SCALE GENOMIC DNA]</scope>
    <source>
        <strain evidence="2">cv. Jamaican Lion 4</strain>
        <tissue evidence="1">Leaf</tissue>
    </source>
</reference>
<dbReference type="Proteomes" id="UP000525078">
    <property type="component" value="Unassembled WGS sequence"/>
</dbReference>
<organism evidence="1 2">
    <name type="scientific">Cannabis sativa</name>
    <name type="common">Hemp</name>
    <name type="synonym">Marijuana</name>
    <dbReference type="NCBI Taxonomy" id="3483"/>
    <lineage>
        <taxon>Eukaryota</taxon>
        <taxon>Viridiplantae</taxon>
        <taxon>Streptophyta</taxon>
        <taxon>Embryophyta</taxon>
        <taxon>Tracheophyta</taxon>
        <taxon>Spermatophyta</taxon>
        <taxon>Magnoliopsida</taxon>
        <taxon>eudicotyledons</taxon>
        <taxon>Gunneridae</taxon>
        <taxon>Pentapetalae</taxon>
        <taxon>rosids</taxon>
        <taxon>fabids</taxon>
        <taxon>Rosales</taxon>
        <taxon>Cannabaceae</taxon>
        <taxon>Cannabis</taxon>
    </lineage>
</organism>
<accession>A0A7J6GKY0</accession>
<dbReference type="PANTHER" id="PTHR46328:SF38">
    <property type="entry name" value="FAR1 DNA-BINDING DOMAIN PROTEIN"/>
    <property type="match status" value="1"/>
</dbReference>
<comment type="caution">
    <text evidence="1">The sequence shown here is derived from an EMBL/GenBank/DDBJ whole genome shotgun (WGS) entry which is preliminary data.</text>
</comment>
<evidence type="ECO:0000313" key="1">
    <source>
        <dbReference type="EMBL" id="KAF4383551.1"/>
    </source>
</evidence>
<dbReference type="AlphaFoldDB" id="A0A7J6GKY0"/>
<protein>
    <recommendedName>
        <fullName evidence="3">FAR1 domain-containing protein</fullName>
    </recommendedName>
</protein>
<dbReference type="PANTHER" id="PTHR46328">
    <property type="entry name" value="FAR-RED IMPAIRED RESPONSIVE (FAR1) FAMILY PROTEIN-RELATED"/>
    <property type="match status" value="1"/>
</dbReference>
<dbReference type="EMBL" id="JAATIP010000052">
    <property type="protein sequence ID" value="KAF4383551.1"/>
    <property type="molecule type" value="Genomic_DNA"/>
</dbReference>
<sequence length="169" mass="20079">MLLNHSNALALLPKTPFRDMAVTLMLIHQMLDIDLASYPKREGIHDSRQLLKTVVKLDREDVEGKEMNTLDQWELFYQTYSKWKGFSVWIEKTRYRKDLVNIRRFIEKKRPKKITCVGCKARIRVNNLVGINKWICTIFIATHNHERATLDSISFLHLHREVPMMWLNT</sequence>
<gene>
    <name evidence="1" type="ORF">F8388_014051</name>
</gene>
<evidence type="ECO:0008006" key="3">
    <source>
        <dbReference type="Google" id="ProtNLM"/>
    </source>
</evidence>
<proteinExistence type="predicted"/>